<reference evidence="3 4" key="1">
    <citation type="submission" date="2015-10" db="EMBL/GenBank/DDBJ databases">
        <title>Full genome of DAOMC 229536 Phialocephala scopiformis, a fungal endophyte of spruce producing the potent anti-insectan compound rugulosin.</title>
        <authorList>
            <consortium name="DOE Joint Genome Institute"/>
            <person name="Walker A.K."/>
            <person name="Frasz S.L."/>
            <person name="Seifert K.A."/>
            <person name="Miller J.D."/>
            <person name="Mondo S.J."/>
            <person name="Labutti K."/>
            <person name="Lipzen A."/>
            <person name="Dockter R."/>
            <person name="Kennedy M."/>
            <person name="Grigoriev I.V."/>
            <person name="Spatafora J.W."/>
        </authorList>
    </citation>
    <scope>NUCLEOTIDE SEQUENCE [LARGE SCALE GENOMIC DNA]</scope>
    <source>
        <strain evidence="3 4">CBS 120377</strain>
    </source>
</reference>
<keyword evidence="4" id="KW-1185">Reference proteome</keyword>
<organism evidence="3 4">
    <name type="scientific">Mollisia scopiformis</name>
    <name type="common">Conifer needle endophyte fungus</name>
    <name type="synonym">Phialocephala scopiformis</name>
    <dbReference type="NCBI Taxonomy" id="149040"/>
    <lineage>
        <taxon>Eukaryota</taxon>
        <taxon>Fungi</taxon>
        <taxon>Dikarya</taxon>
        <taxon>Ascomycota</taxon>
        <taxon>Pezizomycotina</taxon>
        <taxon>Leotiomycetes</taxon>
        <taxon>Helotiales</taxon>
        <taxon>Mollisiaceae</taxon>
        <taxon>Mollisia</taxon>
    </lineage>
</organism>
<feature type="transmembrane region" description="Helical" evidence="1">
    <location>
        <begin position="81"/>
        <end position="102"/>
    </location>
</feature>
<protein>
    <recommendedName>
        <fullName evidence="5">DUF4220 domain-containing protein</fullName>
    </recommendedName>
</protein>
<sequence>MSLLFSTLYFFSATAAPVTNLTALQRDIAPSWVPDPAGRGTWSLLYSCLFTLLLCVYTAIHLNVPPPNDTRVKFWLRKTKWVGIAIFAPELVVYTAFEQWLLAKRFLKDINEAFEKSTAGKDQISPPPERDAPSKPPFDMVYAHYAVMGGFAADVSNMHNTLRRVTFTTDGILFLAKHGRFLETSRINIQDKSKADTLAKGLVCFQVLWIVGQAIERKVAGYPVTLLEVHTIVHVVCVIVMYGLWIRKPLNVQDPTVIDFRDRLDLLAYMLQVSSPHHGNLVNFRYKRRHRDKITTREPTFLWWASPQSVSSEVREAPNEVVSTPDETQVLTKYDMTSNVANIAEEYTPRHDSKVVCRLISGQALPCGLGPDISSVTSLVYLLHPRDRICAVSLSQADIDRLNLTAKFIIKVIEGGYDPFKETRYHDSDLTAEFYKNTTTLGMFSRDASTAGILALRSQNYDGSFLHDINSDSAYLASAMALIPTAYGCVHLGALSIIFPTTIERLLWKASCYYLIATAGVTALISLVIFANNMRRTVWRRHRPRPNNAGRRDHQRSSLDIRIDNGIGYAILGFLGTIAFLYVCARLYIVIESFVSLRHVPIGVYKTPSLNIMGNIPHL</sequence>
<dbReference type="AlphaFoldDB" id="A0A194XN61"/>
<dbReference type="PANTHER" id="PTHR35043">
    <property type="entry name" value="TRANSCRIPTION FACTOR DOMAIN-CONTAINING PROTEIN"/>
    <property type="match status" value="1"/>
</dbReference>
<evidence type="ECO:0000256" key="1">
    <source>
        <dbReference type="SAM" id="Phobius"/>
    </source>
</evidence>
<evidence type="ECO:0008006" key="5">
    <source>
        <dbReference type="Google" id="ProtNLM"/>
    </source>
</evidence>
<evidence type="ECO:0000313" key="3">
    <source>
        <dbReference type="EMBL" id="KUJ21576.1"/>
    </source>
</evidence>
<feature type="transmembrane region" description="Helical" evidence="1">
    <location>
        <begin position="39"/>
        <end position="60"/>
    </location>
</feature>
<feature type="transmembrane region" description="Helical" evidence="1">
    <location>
        <begin position="567"/>
        <end position="589"/>
    </location>
</feature>
<dbReference type="EMBL" id="KQ947407">
    <property type="protein sequence ID" value="KUJ21576.1"/>
    <property type="molecule type" value="Genomic_DNA"/>
</dbReference>
<gene>
    <name evidence="3" type="ORF">LY89DRAFT_714670</name>
</gene>
<feature type="transmembrane region" description="Helical" evidence="1">
    <location>
        <begin position="474"/>
        <end position="499"/>
    </location>
</feature>
<feature type="transmembrane region" description="Helical" evidence="1">
    <location>
        <begin position="511"/>
        <end position="531"/>
    </location>
</feature>
<accession>A0A194XN61</accession>
<dbReference type="Proteomes" id="UP000070700">
    <property type="component" value="Unassembled WGS sequence"/>
</dbReference>
<feature type="signal peptide" evidence="2">
    <location>
        <begin position="1"/>
        <end position="15"/>
    </location>
</feature>
<keyword evidence="1" id="KW-0472">Membrane</keyword>
<name>A0A194XN61_MOLSC</name>
<evidence type="ECO:0000313" key="4">
    <source>
        <dbReference type="Proteomes" id="UP000070700"/>
    </source>
</evidence>
<dbReference type="GeneID" id="28827869"/>
<dbReference type="OrthoDB" id="9451547at2759"/>
<feature type="chain" id="PRO_5012384832" description="DUF4220 domain-containing protein" evidence="2">
    <location>
        <begin position="16"/>
        <end position="619"/>
    </location>
</feature>
<dbReference type="PANTHER" id="PTHR35043:SF7">
    <property type="entry name" value="TRANSCRIPTION FACTOR DOMAIN-CONTAINING PROTEIN"/>
    <property type="match status" value="1"/>
</dbReference>
<dbReference type="RefSeq" id="XP_018075931.1">
    <property type="nucleotide sequence ID" value="XM_018218143.1"/>
</dbReference>
<proteinExistence type="predicted"/>
<keyword evidence="1" id="KW-0812">Transmembrane</keyword>
<dbReference type="KEGG" id="psco:LY89DRAFT_714670"/>
<evidence type="ECO:0000256" key="2">
    <source>
        <dbReference type="SAM" id="SignalP"/>
    </source>
</evidence>
<keyword evidence="1" id="KW-1133">Transmembrane helix</keyword>
<keyword evidence="2" id="KW-0732">Signal</keyword>
<dbReference type="InParanoid" id="A0A194XN61"/>